<keyword evidence="2" id="KW-1185">Reference proteome</keyword>
<evidence type="ECO:0000313" key="1">
    <source>
        <dbReference type="EMBL" id="GMQ64685.1"/>
    </source>
</evidence>
<dbReference type="EMBL" id="BTPU01000076">
    <property type="protein sequence ID" value="GMQ64685.1"/>
    <property type="molecule type" value="Genomic_DNA"/>
</dbReference>
<accession>A0ACB5UQ55</accession>
<proteinExistence type="predicted"/>
<name>A0ACB5UQ55_9FIRM</name>
<protein>
    <submittedName>
        <fullName evidence="1">GNAT family protein</fullName>
    </submittedName>
</protein>
<gene>
    <name evidence="1" type="ORF">AN2V17_39230</name>
</gene>
<reference evidence="1" key="1">
    <citation type="submission" date="2023-09" db="EMBL/GenBank/DDBJ databases">
        <title>Vallitalea sediminicola and Vallitalea maricola sp. nov., anaerobic bacteria isolated from marine sediment.</title>
        <authorList>
            <person name="Hirano S."/>
            <person name="Maeda A."/>
            <person name="Terahara T."/>
            <person name="Mori K."/>
            <person name="Hamada M."/>
            <person name="Matsumoto R."/>
            <person name="Kobayashi T."/>
        </authorList>
    </citation>
    <scope>NUCLEOTIDE SEQUENCE</scope>
    <source>
        <strain evidence="1">AN17-2</strain>
    </source>
</reference>
<evidence type="ECO:0000313" key="2">
    <source>
        <dbReference type="Proteomes" id="UP001374599"/>
    </source>
</evidence>
<dbReference type="Proteomes" id="UP001374599">
    <property type="component" value="Unassembled WGS sequence"/>
</dbReference>
<organism evidence="1 2">
    <name type="scientific">Vallitalea maricola</name>
    <dbReference type="NCBI Taxonomy" id="3074433"/>
    <lineage>
        <taxon>Bacteria</taxon>
        <taxon>Bacillati</taxon>
        <taxon>Bacillota</taxon>
        <taxon>Clostridia</taxon>
        <taxon>Lachnospirales</taxon>
        <taxon>Vallitaleaceae</taxon>
        <taxon>Vallitalea</taxon>
    </lineage>
</organism>
<comment type="caution">
    <text evidence="1">The sequence shown here is derived from an EMBL/GenBank/DDBJ whole genome shotgun (WGS) entry which is preliminary data.</text>
</comment>
<sequence>MIPKVILRDLILDDLEDRYKWSLDKEVTKYLSIPNKYPPFTREETKVWIKMCIDRTNGYLQKAILTEDNVHIGWVDLKNFDDVNSNAELGITIGNKEFWGKGYGAAAIKAMLQIGFVELKLNKIWLRVDYDNENAIKCYTRIGFISEGILREDRFRHGEYIDRLRFSILLKDLKEIRYDSLK</sequence>